<evidence type="ECO:0000313" key="3">
    <source>
        <dbReference type="Proteomes" id="UP000604046"/>
    </source>
</evidence>
<feature type="region of interest" description="Disordered" evidence="1">
    <location>
        <begin position="155"/>
        <end position="208"/>
    </location>
</feature>
<feature type="compositionally biased region" description="Basic residues" evidence="1">
    <location>
        <begin position="324"/>
        <end position="340"/>
    </location>
</feature>
<dbReference type="Proteomes" id="UP000604046">
    <property type="component" value="Unassembled WGS sequence"/>
</dbReference>
<gene>
    <name evidence="2" type="ORF">SNAT2548_LOCUS5201</name>
</gene>
<feature type="compositionally biased region" description="Basic and acidic residues" evidence="1">
    <location>
        <begin position="155"/>
        <end position="185"/>
    </location>
</feature>
<keyword evidence="3" id="KW-1185">Reference proteome</keyword>
<feature type="compositionally biased region" description="Basic and acidic residues" evidence="1">
    <location>
        <begin position="288"/>
        <end position="323"/>
    </location>
</feature>
<proteinExistence type="predicted"/>
<name>A0A812IY78_9DINO</name>
<evidence type="ECO:0000313" key="2">
    <source>
        <dbReference type="EMBL" id="CAE7193158.1"/>
    </source>
</evidence>
<accession>A0A812IY78</accession>
<comment type="caution">
    <text evidence="2">The sequence shown here is derived from an EMBL/GenBank/DDBJ whole genome shotgun (WGS) entry which is preliminary data.</text>
</comment>
<dbReference type="EMBL" id="CAJNDS010000331">
    <property type="protein sequence ID" value="CAE7193158.1"/>
    <property type="molecule type" value="Genomic_DNA"/>
</dbReference>
<reference evidence="2" key="1">
    <citation type="submission" date="2021-02" db="EMBL/GenBank/DDBJ databases">
        <authorList>
            <person name="Dougan E. K."/>
            <person name="Rhodes N."/>
            <person name="Thang M."/>
            <person name="Chan C."/>
        </authorList>
    </citation>
    <scope>NUCLEOTIDE SEQUENCE</scope>
</reference>
<dbReference type="AlphaFoldDB" id="A0A812IY78"/>
<evidence type="ECO:0000256" key="1">
    <source>
        <dbReference type="SAM" id="MobiDB-lite"/>
    </source>
</evidence>
<protein>
    <submittedName>
        <fullName evidence="2">Uncharacterized protein</fullName>
    </submittedName>
</protein>
<feature type="region of interest" description="Disordered" evidence="1">
    <location>
        <begin position="275"/>
        <end position="340"/>
    </location>
</feature>
<organism evidence="2 3">
    <name type="scientific">Symbiodinium natans</name>
    <dbReference type="NCBI Taxonomy" id="878477"/>
    <lineage>
        <taxon>Eukaryota</taxon>
        <taxon>Sar</taxon>
        <taxon>Alveolata</taxon>
        <taxon>Dinophyceae</taxon>
        <taxon>Suessiales</taxon>
        <taxon>Symbiodiniaceae</taxon>
        <taxon>Symbiodinium</taxon>
    </lineage>
</organism>
<sequence>MQSRNLAEVAYLKRTGAPPLQAVHALQWPNWQAEPFLSSLSGDSLALLRCDLSLEFLELQGATSSTQHRLTIQDHNILPFFTEDTDGELFLNRGCTANGVRSTSRENEFNEEELQRLERELLQAGVPPVCRSGYLLVVFGEVSEKSTDEDFRYLLTGKREGRDESPSPERREKKEKKEAEEKGGDSKSPGAGAKPSERSGAPPLPEGWMNEEIDAACTRFKLDETVRNRLANAMRNRASTFKEDMRTLNDVMRAAKHPKGAVQLKLREIERGTFSARSYSPLGPTPAEKQDMERAAKEKAEKEKGEKGGEKGEKGERRESRGRSERRRRSRSRSRRRERD</sequence>
<dbReference type="OrthoDB" id="446348at2759"/>